<feature type="transmembrane region" description="Helical" evidence="10">
    <location>
        <begin position="130"/>
        <end position="147"/>
    </location>
</feature>
<keyword evidence="5" id="KW-0547">Nucleotide-binding</keyword>
<dbReference type="InterPro" id="IPR003439">
    <property type="entry name" value="ABC_transporter-like_ATP-bd"/>
</dbReference>
<dbReference type="PANTHER" id="PTHR43394:SF1">
    <property type="entry name" value="ATP-BINDING CASSETTE SUB-FAMILY B MEMBER 10, MITOCHONDRIAL"/>
    <property type="match status" value="1"/>
</dbReference>
<evidence type="ECO:0000256" key="5">
    <source>
        <dbReference type="ARBA" id="ARBA00022741"/>
    </source>
</evidence>
<comment type="caution">
    <text evidence="13">The sequence shown here is derived from an EMBL/GenBank/DDBJ whole genome shotgun (WGS) entry which is preliminary data.</text>
</comment>
<comment type="subcellular location">
    <subcellularLocation>
        <location evidence="1">Cell membrane</location>
        <topology evidence="1">Multi-pass membrane protein</topology>
    </subcellularLocation>
</comment>
<evidence type="ECO:0000259" key="12">
    <source>
        <dbReference type="PROSITE" id="PS50929"/>
    </source>
</evidence>
<dbReference type="FunFam" id="3.40.50.300:FF:000854">
    <property type="entry name" value="Multidrug ABC transporter ATP-binding protein"/>
    <property type="match status" value="1"/>
</dbReference>
<dbReference type="Gene3D" id="3.40.50.300">
    <property type="entry name" value="P-loop containing nucleotide triphosphate hydrolases"/>
    <property type="match status" value="1"/>
</dbReference>
<dbReference type="Gene3D" id="1.20.1560.10">
    <property type="entry name" value="ABC transporter type 1, transmembrane domain"/>
    <property type="match status" value="1"/>
</dbReference>
<feature type="domain" description="ABC transporter" evidence="11">
    <location>
        <begin position="328"/>
        <end position="562"/>
    </location>
</feature>
<dbReference type="PROSITE" id="PS50893">
    <property type="entry name" value="ABC_TRANSPORTER_2"/>
    <property type="match status" value="1"/>
</dbReference>
<dbReference type="SUPFAM" id="SSF52540">
    <property type="entry name" value="P-loop containing nucleoside triphosphate hydrolases"/>
    <property type="match status" value="1"/>
</dbReference>
<dbReference type="GO" id="GO:0005886">
    <property type="term" value="C:plasma membrane"/>
    <property type="evidence" value="ECO:0007669"/>
    <property type="project" value="UniProtKB-SubCell"/>
</dbReference>
<dbReference type="RefSeq" id="WP_277582774.1">
    <property type="nucleotide sequence ID" value="NZ_JAMBPY010000001.1"/>
</dbReference>
<gene>
    <name evidence="13" type="ORF">M4L89_01385</name>
</gene>
<evidence type="ECO:0000256" key="9">
    <source>
        <dbReference type="ARBA" id="ARBA00025074"/>
    </source>
</evidence>
<comment type="function">
    <text evidence="9">May be involved in multidrug export. Transmembrane domains (TMD) form a pore in the cell membrane and the ATP-binding domain (NBD) is responsible for energy generation.</text>
</comment>
<keyword evidence="14" id="KW-1185">Reference proteome</keyword>
<name>A0A9X4L1V4_9STAP</name>
<dbReference type="PANTHER" id="PTHR43394">
    <property type="entry name" value="ATP-DEPENDENT PERMEASE MDL1, MITOCHONDRIAL"/>
    <property type="match status" value="1"/>
</dbReference>
<dbReference type="InterPro" id="IPR027417">
    <property type="entry name" value="P-loop_NTPase"/>
</dbReference>
<keyword evidence="8 10" id="KW-0472">Membrane</keyword>
<dbReference type="GO" id="GO:0015421">
    <property type="term" value="F:ABC-type oligopeptide transporter activity"/>
    <property type="evidence" value="ECO:0007669"/>
    <property type="project" value="TreeGrafter"/>
</dbReference>
<sequence>MKITNLIKLASISKKLFALSFIISTLLGLIMPIYLKIIIDQFQRTGLESLDIILIIVLFISSAILGSISLYLFKYIGSKSMLKIRSRIWENVLKLDLSTIYKYESGEIISRLKNDIEELNYFLTNTIPNALNYSLTFLGALIMLFILDYKIMFITIAIIPMVCLIIFPIGNITYKLSLKLQDQLSIFTSKLNNVLTNIKLVKAYTFEFFEYKRINKIMEKILEIELKDAKVKAVIAPIMSLVTIGTILFIVGYATFRISNGTLSTGTFIAILYYVLQIIPAIISFTTLYNEVQKVRGANEKINELLSDDNLETEKILFHEVQLDLQELKIRNVTFKFDKTPILKNINLTIKPGETIAIVGPSGAGKSTLFDLILGIYKDYVGEIIYGDKNIKDINIIDWRNTISYVPQENNIMSGTILDNIIYGKKSIVCFDAIQTVCNKSDLIQTVSNSPKSFLTATGENGIFLSGGQRQRIALSRAMMKDSNIFLLDEFSSNLDSQTENILVANITKFMRNKTCLIIAHRMSTIKNVDRIVFMENGSITGLGSHHELYNSHKLYKLFIDSQNRFE</sequence>
<evidence type="ECO:0000256" key="7">
    <source>
        <dbReference type="ARBA" id="ARBA00022989"/>
    </source>
</evidence>
<accession>A0A9X4L1V4</accession>
<dbReference type="Pfam" id="PF00005">
    <property type="entry name" value="ABC_tran"/>
    <property type="match status" value="1"/>
</dbReference>
<evidence type="ECO:0000259" key="11">
    <source>
        <dbReference type="PROSITE" id="PS50893"/>
    </source>
</evidence>
<feature type="transmembrane region" description="Helical" evidence="10">
    <location>
        <begin position="16"/>
        <end position="39"/>
    </location>
</feature>
<keyword evidence="6 13" id="KW-0067">ATP-binding</keyword>
<dbReference type="GO" id="GO:0016887">
    <property type="term" value="F:ATP hydrolysis activity"/>
    <property type="evidence" value="ECO:0007669"/>
    <property type="project" value="InterPro"/>
</dbReference>
<keyword evidence="2" id="KW-0813">Transport</keyword>
<dbReference type="InterPro" id="IPR039421">
    <property type="entry name" value="Type_1_exporter"/>
</dbReference>
<dbReference type="PROSITE" id="PS00211">
    <property type="entry name" value="ABC_TRANSPORTER_1"/>
    <property type="match status" value="1"/>
</dbReference>
<keyword evidence="4 10" id="KW-0812">Transmembrane</keyword>
<feature type="transmembrane region" description="Helical" evidence="10">
    <location>
        <begin position="51"/>
        <end position="73"/>
    </location>
</feature>
<evidence type="ECO:0000256" key="1">
    <source>
        <dbReference type="ARBA" id="ARBA00004651"/>
    </source>
</evidence>
<evidence type="ECO:0000313" key="13">
    <source>
        <dbReference type="EMBL" id="MDG0844895.1"/>
    </source>
</evidence>
<reference evidence="13" key="1">
    <citation type="submission" date="2022-05" db="EMBL/GenBank/DDBJ databases">
        <title>Comparative genomics of Staphylococcus equorum isolates.</title>
        <authorList>
            <person name="Luelf R.H."/>
        </authorList>
    </citation>
    <scope>NUCLEOTIDE SEQUENCE</scope>
    <source>
        <strain evidence="13">TMW 2.2497</strain>
    </source>
</reference>
<organism evidence="13 14">
    <name type="scientific">Staphylococcus equorum</name>
    <dbReference type="NCBI Taxonomy" id="246432"/>
    <lineage>
        <taxon>Bacteria</taxon>
        <taxon>Bacillati</taxon>
        <taxon>Bacillota</taxon>
        <taxon>Bacilli</taxon>
        <taxon>Bacillales</taxon>
        <taxon>Staphylococcaceae</taxon>
        <taxon>Staphylococcus</taxon>
    </lineage>
</organism>
<feature type="transmembrane region" description="Helical" evidence="10">
    <location>
        <begin position="153"/>
        <end position="174"/>
    </location>
</feature>
<dbReference type="PROSITE" id="PS50929">
    <property type="entry name" value="ABC_TM1F"/>
    <property type="match status" value="1"/>
</dbReference>
<dbReference type="AlphaFoldDB" id="A0A9X4L1V4"/>
<protein>
    <submittedName>
        <fullName evidence="13">ABC transporter ATP-binding protein/permease</fullName>
    </submittedName>
</protein>
<evidence type="ECO:0000256" key="4">
    <source>
        <dbReference type="ARBA" id="ARBA00022692"/>
    </source>
</evidence>
<dbReference type="EMBL" id="JAMBQA010000001">
    <property type="protein sequence ID" value="MDG0844895.1"/>
    <property type="molecule type" value="Genomic_DNA"/>
</dbReference>
<dbReference type="InterPro" id="IPR017871">
    <property type="entry name" value="ABC_transporter-like_CS"/>
</dbReference>
<dbReference type="Pfam" id="PF00664">
    <property type="entry name" value="ABC_membrane"/>
    <property type="match status" value="1"/>
</dbReference>
<dbReference type="GO" id="GO:0005524">
    <property type="term" value="F:ATP binding"/>
    <property type="evidence" value="ECO:0007669"/>
    <property type="project" value="UniProtKB-KW"/>
</dbReference>
<keyword evidence="7 10" id="KW-1133">Transmembrane helix</keyword>
<keyword evidence="3" id="KW-1003">Cell membrane</keyword>
<evidence type="ECO:0000256" key="2">
    <source>
        <dbReference type="ARBA" id="ARBA00022448"/>
    </source>
</evidence>
<dbReference type="Proteomes" id="UP001152422">
    <property type="component" value="Unassembled WGS sequence"/>
</dbReference>
<evidence type="ECO:0000313" key="14">
    <source>
        <dbReference type="Proteomes" id="UP001152422"/>
    </source>
</evidence>
<evidence type="ECO:0000256" key="3">
    <source>
        <dbReference type="ARBA" id="ARBA00022475"/>
    </source>
</evidence>
<dbReference type="CDD" id="cd18551">
    <property type="entry name" value="ABC_6TM_LmrA_like"/>
    <property type="match status" value="1"/>
</dbReference>
<evidence type="ECO:0000256" key="10">
    <source>
        <dbReference type="SAM" id="Phobius"/>
    </source>
</evidence>
<dbReference type="InterPro" id="IPR036640">
    <property type="entry name" value="ABC1_TM_sf"/>
</dbReference>
<feature type="transmembrane region" description="Helical" evidence="10">
    <location>
        <begin position="268"/>
        <end position="289"/>
    </location>
</feature>
<feature type="domain" description="ABC transmembrane type-1" evidence="12">
    <location>
        <begin position="16"/>
        <end position="294"/>
    </location>
</feature>
<proteinExistence type="predicted"/>
<dbReference type="InterPro" id="IPR003593">
    <property type="entry name" value="AAA+_ATPase"/>
</dbReference>
<feature type="transmembrane region" description="Helical" evidence="10">
    <location>
        <begin position="234"/>
        <end position="256"/>
    </location>
</feature>
<dbReference type="SMART" id="SM00382">
    <property type="entry name" value="AAA"/>
    <property type="match status" value="1"/>
</dbReference>
<dbReference type="InterPro" id="IPR011527">
    <property type="entry name" value="ABC1_TM_dom"/>
</dbReference>
<dbReference type="SUPFAM" id="SSF90123">
    <property type="entry name" value="ABC transporter transmembrane region"/>
    <property type="match status" value="1"/>
</dbReference>
<evidence type="ECO:0000256" key="6">
    <source>
        <dbReference type="ARBA" id="ARBA00022840"/>
    </source>
</evidence>
<evidence type="ECO:0000256" key="8">
    <source>
        <dbReference type="ARBA" id="ARBA00023136"/>
    </source>
</evidence>